<dbReference type="Gene3D" id="1.25.40.20">
    <property type="entry name" value="Ankyrin repeat-containing domain"/>
    <property type="match status" value="2"/>
</dbReference>
<reference evidence="5" key="1">
    <citation type="journal article" date="2012" name="Nat. Biotechnol.">
        <title>Draft genome sequence of pigeonpea (Cajanus cajan), an orphan legume crop of resource-poor farmers.</title>
        <authorList>
            <person name="Varshney R.K."/>
            <person name="Chen W."/>
            <person name="Li Y."/>
            <person name="Bharti A.K."/>
            <person name="Saxena R.K."/>
            <person name="Schlueter J.A."/>
            <person name="Donoghue M.T."/>
            <person name="Azam S."/>
            <person name="Fan G."/>
            <person name="Whaley A.M."/>
            <person name="Farmer A.D."/>
            <person name="Sheridan J."/>
            <person name="Iwata A."/>
            <person name="Tuteja R."/>
            <person name="Penmetsa R.V."/>
            <person name="Wu W."/>
            <person name="Upadhyaya H.D."/>
            <person name="Yang S.P."/>
            <person name="Shah T."/>
            <person name="Saxena K.B."/>
            <person name="Michael T."/>
            <person name="McCombie W.R."/>
            <person name="Yang B."/>
            <person name="Zhang G."/>
            <person name="Yang H."/>
            <person name="Wang J."/>
            <person name="Spillane C."/>
            <person name="Cook D.R."/>
            <person name="May G.D."/>
            <person name="Xu X."/>
            <person name="Jackson S.A."/>
        </authorList>
    </citation>
    <scope>NUCLEOTIDE SEQUENCE [LARGE SCALE GENOMIC DNA]</scope>
</reference>
<dbReference type="AlphaFoldDB" id="A0A151QWN5"/>
<dbReference type="InterPro" id="IPR036770">
    <property type="entry name" value="Ankyrin_rpt-contain_sf"/>
</dbReference>
<evidence type="ECO:0000256" key="2">
    <source>
        <dbReference type="PROSITE-ProRule" id="PRU00023"/>
    </source>
</evidence>
<evidence type="ECO:0000259" key="4">
    <source>
        <dbReference type="Pfam" id="PF13962"/>
    </source>
</evidence>
<dbReference type="PROSITE" id="PS50088">
    <property type="entry name" value="ANK_REPEAT"/>
    <property type="match status" value="1"/>
</dbReference>
<feature type="transmembrane region" description="Helical" evidence="3">
    <location>
        <begin position="465"/>
        <end position="493"/>
    </location>
</feature>
<dbReference type="PROSITE" id="PS50297">
    <property type="entry name" value="ANK_REP_REGION"/>
    <property type="match status" value="1"/>
</dbReference>
<gene>
    <name evidence="5" type="ORF">KK1_044337</name>
</gene>
<dbReference type="InterPro" id="IPR026961">
    <property type="entry name" value="PGG_dom"/>
</dbReference>
<dbReference type="SMART" id="SM00248">
    <property type="entry name" value="ANK"/>
    <property type="match status" value="5"/>
</dbReference>
<keyword evidence="2" id="KW-0040">ANK repeat</keyword>
<name>A0A151QWN5_CAJCA</name>
<feature type="transmembrane region" description="Helical" evidence="3">
    <location>
        <begin position="505"/>
        <end position="535"/>
    </location>
</feature>
<comment type="subcellular location">
    <subcellularLocation>
        <location evidence="1">Cell membrane</location>
        <topology evidence="1">Peripheral membrane protein</topology>
        <orientation evidence="1">Cytoplasmic side</orientation>
    </subcellularLocation>
</comment>
<dbReference type="InterPro" id="IPR002110">
    <property type="entry name" value="Ankyrin_rpt"/>
</dbReference>
<keyword evidence="3" id="KW-0812">Transmembrane</keyword>
<dbReference type="SUPFAM" id="SSF48403">
    <property type="entry name" value="Ankyrin repeat"/>
    <property type="match status" value="1"/>
</dbReference>
<dbReference type="PANTHER" id="PTHR24177">
    <property type="entry name" value="CASKIN"/>
    <property type="match status" value="1"/>
</dbReference>
<dbReference type="GO" id="GO:0005886">
    <property type="term" value="C:plasma membrane"/>
    <property type="evidence" value="ECO:0007669"/>
    <property type="project" value="UniProtKB-SubCell"/>
</dbReference>
<feature type="repeat" description="ANK" evidence="2">
    <location>
        <begin position="106"/>
        <end position="128"/>
    </location>
</feature>
<keyword evidence="3" id="KW-1133">Transmembrane helix</keyword>
<keyword evidence="3" id="KW-0472">Membrane</keyword>
<dbReference type="EMBL" id="KQ484539">
    <property type="protein sequence ID" value="KYP34686.1"/>
    <property type="molecule type" value="Genomic_DNA"/>
</dbReference>
<protein>
    <submittedName>
        <fullName evidence="5">Ankyrin-2</fullName>
    </submittedName>
</protein>
<dbReference type="STRING" id="3821.A0A151QWN5"/>
<evidence type="ECO:0000313" key="5">
    <source>
        <dbReference type="EMBL" id="KYP34686.1"/>
    </source>
</evidence>
<dbReference type="Gramene" id="C.cajan_42549.t">
    <property type="protein sequence ID" value="C.cajan_42549.t"/>
    <property type="gene ID" value="C.cajan_42549"/>
</dbReference>
<dbReference type="Pfam" id="PF13962">
    <property type="entry name" value="PGG"/>
    <property type="match status" value="1"/>
</dbReference>
<dbReference type="OMA" id="FSEEHER"/>
<dbReference type="Proteomes" id="UP000075243">
    <property type="component" value="Unassembled WGS sequence"/>
</dbReference>
<sequence>MELCVPLHKHALEGNWAAAKRILDEDGKLRHAAIAKGWPTVLHVAAGANHVDFVDQLLQVLDKEHMALQDMKGNTAFCFAAASGNMDIARLLLHKNSFLPLIRGGNGRTPLHFAAMQGRCHMTRFLYDLTKPVFQDQDCQLLFFTSIHTANYELALKMAREREELAYARDENDDTALHLLAQNQKPLESYCHCPEHQNPIMINPGMKQHVFFQLVNFLWNTILRHKDFSESIKIISEPSQLLFDAAEVGNFGFLSEFISAHPSLIWEVDNQNQSIIHTAVSHRHASIFNLVHEIGSHKDIIVTYIVEGSNTLLHLAAKLAPQGQLELVSGAAFQMSLELIWFEEVKKIMPPSFIKLRNSESLTAQELFTREHEELRKKAEDWMKRTAEFCMLISTVIATGVFSTAINIPGGIDDQTKKPNYLDKTSFLAFAISDATAFISSAAAILIFFSILISRYAEYDFHKSLPLKLIFGLITLFISITCMMVAFGSAFFITYNYGLKVVPDFISVLACLPMLLYIALQFSLWSDIIYSTYYCRTLFKPSKRMIYLLEK</sequence>
<evidence type="ECO:0000313" key="6">
    <source>
        <dbReference type="Proteomes" id="UP000075243"/>
    </source>
</evidence>
<dbReference type="PANTHER" id="PTHR24177:SF437">
    <property type="entry name" value="ANKYRIN REPEAT PROTEIN"/>
    <property type="match status" value="1"/>
</dbReference>
<feature type="transmembrane region" description="Helical" evidence="3">
    <location>
        <begin position="386"/>
        <end position="408"/>
    </location>
</feature>
<evidence type="ECO:0000256" key="3">
    <source>
        <dbReference type="SAM" id="Phobius"/>
    </source>
</evidence>
<proteinExistence type="predicted"/>
<feature type="domain" description="PGG" evidence="4">
    <location>
        <begin position="381"/>
        <end position="493"/>
    </location>
</feature>
<accession>A0A151QWN5</accession>
<evidence type="ECO:0000256" key="1">
    <source>
        <dbReference type="ARBA" id="ARBA00004413"/>
    </source>
</evidence>
<dbReference type="Pfam" id="PF12796">
    <property type="entry name" value="Ank_2"/>
    <property type="match status" value="1"/>
</dbReference>
<keyword evidence="6" id="KW-1185">Reference proteome</keyword>
<feature type="transmembrane region" description="Helical" evidence="3">
    <location>
        <begin position="428"/>
        <end position="453"/>
    </location>
</feature>
<organism evidence="5 6">
    <name type="scientific">Cajanus cajan</name>
    <name type="common">Pigeon pea</name>
    <name type="synonym">Cajanus indicus</name>
    <dbReference type="NCBI Taxonomy" id="3821"/>
    <lineage>
        <taxon>Eukaryota</taxon>
        <taxon>Viridiplantae</taxon>
        <taxon>Streptophyta</taxon>
        <taxon>Embryophyta</taxon>
        <taxon>Tracheophyta</taxon>
        <taxon>Spermatophyta</taxon>
        <taxon>Magnoliopsida</taxon>
        <taxon>eudicotyledons</taxon>
        <taxon>Gunneridae</taxon>
        <taxon>Pentapetalae</taxon>
        <taxon>rosids</taxon>
        <taxon>fabids</taxon>
        <taxon>Fabales</taxon>
        <taxon>Fabaceae</taxon>
        <taxon>Papilionoideae</taxon>
        <taxon>50 kb inversion clade</taxon>
        <taxon>NPAAA clade</taxon>
        <taxon>indigoferoid/millettioid clade</taxon>
        <taxon>Phaseoleae</taxon>
        <taxon>Cajanus</taxon>
    </lineage>
</organism>